<name>A0A0E9Q6V5_ANGAN</name>
<evidence type="ECO:0000313" key="2">
    <source>
        <dbReference type="EMBL" id="JAH12242.1"/>
    </source>
</evidence>
<reference evidence="2" key="1">
    <citation type="submission" date="2014-11" db="EMBL/GenBank/DDBJ databases">
        <authorList>
            <person name="Amaro Gonzalez C."/>
        </authorList>
    </citation>
    <scope>NUCLEOTIDE SEQUENCE</scope>
</reference>
<sequence length="74" mass="8015">MPQKALGPIVGLLWAGTCFVVQVSGISGAEIGQGIQFSPWMRCGSRPSIVRFSPFSHTVQLCDARYFVKLIGCL</sequence>
<proteinExistence type="predicted"/>
<feature type="chain" id="PRO_5002431265" description="Secreted protein" evidence="1">
    <location>
        <begin position="29"/>
        <end position="74"/>
    </location>
</feature>
<organism evidence="2">
    <name type="scientific">Anguilla anguilla</name>
    <name type="common">European freshwater eel</name>
    <name type="synonym">Muraena anguilla</name>
    <dbReference type="NCBI Taxonomy" id="7936"/>
    <lineage>
        <taxon>Eukaryota</taxon>
        <taxon>Metazoa</taxon>
        <taxon>Chordata</taxon>
        <taxon>Craniata</taxon>
        <taxon>Vertebrata</taxon>
        <taxon>Euteleostomi</taxon>
        <taxon>Actinopterygii</taxon>
        <taxon>Neopterygii</taxon>
        <taxon>Teleostei</taxon>
        <taxon>Anguilliformes</taxon>
        <taxon>Anguillidae</taxon>
        <taxon>Anguilla</taxon>
    </lineage>
</organism>
<evidence type="ECO:0008006" key="3">
    <source>
        <dbReference type="Google" id="ProtNLM"/>
    </source>
</evidence>
<feature type="signal peptide" evidence="1">
    <location>
        <begin position="1"/>
        <end position="28"/>
    </location>
</feature>
<protein>
    <recommendedName>
        <fullName evidence="3">Secreted protein</fullName>
    </recommendedName>
</protein>
<reference evidence="2" key="2">
    <citation type="journal article" date="2015" name="Fish Shellfish Immunol.">
        <title>Early steps in the European eel (Anguilla anguilla)-Vibrio vulnificus interaction in the gills: Role of the RtxA13 toxin.</title>
        <authorList>
            <person name="Callol A."/>
            <person name="Pajuelo D."/>
            <person name="Ebbesson L."/>
            <person name="Teles M."/>
            <person name="MacKenzie S."/>
            <person name="Amaro C."/>
        </authorList>
    </citation>
    <scope>NUCLEOTIDE SEQUENCE</scope>
</reference>
<keyword evidence="1" id="KW-0732">Signal</keyword>
<accession>A0A0E9Q6V5</accession>
<evidence type="ECO:0000256" key="1">
    <source>
        <dbReference type="SAM" id="SignalP"/>
    </source>
</evidence>
<dbReference type="EMBL" id="GBXM01096335">
    <property type="protein sequence ID" value="JAH12242.1"/>
    <property type="molecule type" value="Transcribed_RNA"/>
</dbReference>
<dbReference type="AlphaFoldDB" id="A0A0E9Q6V5"/>